<dbReference type="InterPro" id="IPR003790">
    <property type="entry name" value="GHL10"/>
</dbReference>
<dbReference type="InterPro" id="IPR001119">
    <property type="entry name" value="SLH_dom"/>
</dbReference>
<dbReference type="Gene3D" id="2.60.40.10">
    <property type="entry name" value="Immunoglobulins"/>
    <property type="match status" value="3"/>
</dbReference>
<organism evidence="4 5">
    <name type="scientific">Paenibacillus soyae</name>
    <dbReference type="NCBI Taxonomy" id="2969249"/>
    <lineage>
        <taxon>Bacteria</taxon>
        <taxon>Bacillati</taxon>
        <taxon>Bacillota</taxon>
        <taxon>Bacilli</taxon>
        <taxon>Bacillales</taxon>
        <taxon>Paenibacillaceae</taxon>
        <taxon>Paenibacillus</taxon>
    </lineage>
</organism>
<feature type="domain" description="SLH" evidence="3">
    <location>
        <begin position="1497"/>
        <end position="1557"/>
    </location>
</feature>
<dbReference type="InterPro" id="IPR017853">
    <property type="entry name" value="GH"/>
</dbReference>
<feature type="domain" description="SLH" evidence="3">
    <location>
        <begin position="1362"/>
        <end position="1423"/>
    </location>
</feature>
<feature type="chain" id="PRO_5040746757" evidence="2">
    <location>
        <begin position="32"/>
        <end position="1557"/>
    </location>
</feature>
<keyword evidence="5" id="KW-1185">Reference proteome</keyword>
<dbReference type="Pfam" id="PF02638">
    <property type="entry name" value="GHL10"/>
    <property type="match status" value="1"/>
</dbReference>
<evidence type="ECO:0000313" key="5">
    <source>
        <dbReference type="Proteomes" id="UP001141950"/>
    </source>
</evidence>
<dbReference type="EMBL" id="JANIPJ010000028">
    <property type="protein sequence ID" value="MCR2807513.1"/>
    <property type="molecule type" value="Genomic_DNA"/>
</dbReference>
<comment type="caution">
    <text evidence="4">The sequence shown here is derived from an EMBL/GenBank/DDBJ whole genome shotgun (WGS) entry which is preliminary data.</text>
</comment>
<protein>
    <submittedName>
        <fullName evidence="4">S-layer homology domain-containing protein</fullName>
    </submittedName>
</protein>
<dbReference type="Pfam" id="PF00395">
    <property type="entry name" value="SLH"/>
    <property type="match status" value="3"/>
</dbReference>
<feature type="domain" description="SLH" evidence="3">
    <location>
        <begin position="1424"/>
        <end position="1487"/>
    </location>
</feature>
<dbReference type="Proteomes" id="UP001141950">
    <property type="component" value="Unassembled WGS sequence"/>
</dbReference>
<dbReference type="PANTHER" id="PTHR43405:SF1">
    <property type="entry name" value="GLYCOSYL HYDROLASE DIGH"/>
    <property type="match status" value="1"/>
</dbReference>
<proteinExistence type="predicted"/>
<keyword evidence="1 2" id="KW-0732">Signal</keyword>
<feature type="signal peptide" evidence="2">
    <location>
        <begin position="1"/>
        <end position="31"/>
    </location>
</feature>
<dbReference type="PANTHER" id="PTHR43405">
    <property type="entry name" value="GLYCOSYL HYDROLASE DIGH"/>
    <property type="match status" value="1"/>
</dbReference>
<dbReference type="InterPro" id="IPR013783">
    <property type="entry name" value="Ig-like_fold"/>
</dbReference>
<dbReference type="SUPFAM" id="SSF51445">
    <property type="entry name" value="(Trans)glycosidases"/>
    <property type="match status" value="1"/>
</dbReference>
<dbReference type="InterPro" id="IPR052177">
    <property type="entry name" value="Divisome_Glycosyl_Hydrolase"/>
</dbReference>
<evidence type="ECO:0000256" key="1">
    <source>
        <dbReference type="ARBA" id="ARBA00022729"/>
    </source>
</evidence>
<accession>A0A9X2MX54</accession>
<evidence type="ECO:0000313" key="4">
    <source>
        <dbReference type="EMBL" id="MCR2807513.1"/>
    </source>
</evidence>
<name>A0A9X2MX54_9BACL</name>
<gene>
    <name evidence="4" type="ORF">NQZ67_26855</name>
</gene>
<reference evidence="4" key="1">
    <citation type="submission" date="2022-08" db="EMBL/GenBank/DDBJ databases">
        <title>The genomic sequence of strain Paenibacillus sp. SCIV0701.</title>
        <authorList>
            <person name="Zhao H."/>
        </authorList>
    </citation>
    <scope>NUCLEOTIDE SEQUENCE</scope>
    <source>
        <strain evidence="4">SCIV0701</strain>
    </source>
</reference>
<evidence type="ECO:0000256" key="2">
    <source>
        <dbReference type="SAM" id="SignalP"/>
    </source>
</evidence>
<evidence type="ECO:0000259" key="3">
    <source>
        <dbReference type="PROSITE" id="PS51272"/>
    </source>
</evidence>
<sequence length="1557" mass="167861">MDDLSKRFFRRCSQWLVAALLVTSLPQFAMATSGDVQPAGGEPVTLAASGAVTLVSEDGATQLAVQHVNINVDAPPQKSNYISLFTSGAGVSNTDNVNEIFVKQGNLALEVNGDGQIAKVHGPSPELGGNGKPVSFEASHRVTIPEGGYVVLASDADWTTSQYRKPVYEHFKTGDVMTLMRDGAEVTAEDFLNVQPGLALTSPAADAETVTVPVYELKGTVLHYKANDGLRVTVNDADVPLSGTGAFALTLSLVQGANEAAVKLWREQTELAAKTVVITYDNSGQVGDYIEVEAAPIDITISLEGPRKQLTVMDVPPAEAGVTDFVGLYTRNYGTSLTVPMTSVAVQVGPDGKVTRVVNPSIGGNPPVWTGPTELDIPAGGYVLYAQDSSYANNMIKRYLATYFEVGDAIKLRKNGNVVSLTELMGDNGLLVRLSLDNYDMYTVTDDSTAITGKLSNLEQGAETVLTVNEAEVPYAADGSFSYELALEEGINYAKVTVTKNGILQKEENLVIYARPGFAGEKQVILWVDQASNAKKFQTSDNVYQFLKKAKDSGITDIAFDVKGVEGFVSYKKATLTDRPYVSEITAPGKAGASPNLDLLQEFVEHGHALGLKVHAAINDFAEGSIASGEYAVLDDHLDWEERVYKHQDGGVIKRLRESSAQGLVAFVNPANDDVRAFQMDTYREVIENYDVDGVIHDRGRYDNETADFSDVTRAKFEAYLADRGKTLTQWPQDVFRYEGTTRVDGPLINEWWAFRASVITSYFDEVKDMVDAFETESGRTIEVSSYVGSWFETYYLNGVHWGSPNFRYDERLGLGNPQVYTDDYYENGYIEHIDFLMIGAYQETGPEVEKYITLGNIVTNGEIPLYAGIAMNNVQQPEKQREIFQSGLRNSNGLMLFDASQVNWPVVAASLQDKVYVKDYQLGLSLPGQPEQFLEADYLDINLVEGDINVYSESYGATTGGGRYNVEVVVDADGVVTKMPNRTQAVNWSWGTTDDTNSAIPAGGFVISTLDPSGTRTNRQLVANAYQIGDIAKAAVLRGYMQYEGMQTTSAQVELRGQAEVIGNGEAEVIVNGVKLAALSDEGLFSTTVPLALGANTVTIEVFVDGYKTNEKSVVMTRNAGGGGSTGGSYTPPQPERVKLEWETGADGERTAVLQVNKESMLKELSQLKGKPASDQVLGYMVSADDFEEASGVKAVLPVEGMLQALNDIPSGMIELVTPVGTFRLSVRGWAEALEDAEAGSELVIGLGAAELSSDASELLAEQGGRLSGEHVLELQLELVSADGQTTEAVEGFIAQLILHAGQERSVSVASSGGSSARLTAILLDAETGEPGFVPARFVKDEDDVLAELRISGNGAYGLAVIEKSFADLQGHWAEEDVTLLASKLLVEGSPEGLYHPEAEVSRAEFAALLTRALGLRSVDVDDAPSFSDVSPGDWFADEVAAAAEAGLILGFENGEFRPDAAITREEMSVMLLRALQAAGKDTVSMIEEAAGLNEALGIADWAYVSDWAIDAVAVSMDSKLMNGRTDGRFDPQALASRAEAAVVLKRLLQYVEYID</sequence>
<dbReference type="Gene3D" id="3.20.20.80">
    <property type="entry name" value="Glycosidases"/>
    <property type="match status" value="1"/>
</dbReference>
<dbReference type="RefSeq" id="WP_257452045.1">
    <property type="nucleotide sequence ID" value="NZ_JANIPJ010000028.1"/>
</dbReference>
<dbReference type="PROSITE" id="PS51272">
    <property type="entry name" value="SLH"/>
    <property type="match status" value="3"/>
</dbReference>